<feature type="compositionally biased region" description="Acidic residues" evidence="1">
    <location>
        <begin position="32"/>
        <end position="42"/>
    </location>
</feature>
<organism evidence="2 3">
    <name type="scientific">Parelaphostrongylus tenuis</name>
    <name type="common">Meningeal worm</name>
    <dbReference type="NCBI Taxonomy" id="148309"/>
    <lineage>
        <taxon>Eukaryota</taxon>
        <taxon>Metazoa</taxon>
        <taxon>Ecdysozoa</taxon>
        <taxon>Nematoda</taxon>
        <taxon>Chromadorea</taxon>
        <taxon>Rhabditida</taxon>
        <taxon>Rhabditina</taxon>
        <taxon>Rhabditomorpha</taxon>
        <taxon>Strongyloidea</taxon>
        <taxon>Metastrongylidae</taxon>
        <taxon>Parelaphostrongylus</taxon>
    </lineage>
</organism>
<evidence type="ECO:0000313" key="2">
    <source>
        <dbReference type="EMBL" id="KAJ1346833.1"/>
    </source>
</evidence>
<proteinExistence type="predicted"/>
<gene>
    <name evidence="2" type="ORF">KIN20_001736</name>
</gene>
<name>A0AAD5LYT1_PARTN</name>
<evidence type="ECO:0000313" key="3">
    <source>
        <dbReference type="Proteomes" id="UP001196413"/>
    </source>
</evidence>
<accession>A0AAD5LYT1</accession>
<dbReference type="Proteomes" id="UP001196413">
    <property type="component" value="Unassembled WGS sequence"/>
</dbReference>
<protein>
    <submittedName>
        <fullName evidence="2">Uncharacterized protein</fullName>
    </submittedName>
</protein>
<comment type="caution">
    <text evidence="2">The sequence shown here is derived from an EMBL/GenBank/DDBJ whole genome shotgun (WGS) entry which is preliminary data.</text>
</comment>
<evidence type="ECO:0000256" key="1">
    <source>
        <dbReference type="SAM" id="MobiDB-lite"/>
    </source>
</evidence>
<reference evidence="2" key="1">
    <citation type="submission" date="2021-06" db="EMBL/GenBank/DDBJ databases">
        <title>Parelaphostrongylus tenuis whole genome reference sequence.</title>
        <authorList>
            <person name="Garwood T.J."/>
            <person name="Larsen P.A."/>
            <person name="Fountain-Jones N.M."/>
            <person name="Garbe J.R."/>
            <person name="Macchietto M.G."/>
            <person name="Kania S.A."/>
            <person name="Gerhold R.W."/>
            <person name="Richards J.E."/>
            <person name="Wolf T.M."/>
        </authorList>
    </citation>
    <scope>NUCLEOTIDE SEQUENCE</scope>
    <source>
        <strain evidence="2">MNPRO001-30</strain>
        <tissue evidence="2">Meninges</tissue>
    </source>
</reference>
<keyword evidence="3" id="KW-1185">Reference proteome</keyword>
<feature type="region of interest" description="Disordered" evidence="1">
    <location>
        <begin position="1"/>
        <end position="62"/>
    </location>
</feature>
<dbReference type="EMBL" id="JAHQIW010000228">
    <property type="protein sequence ID" value="KAJ1346833.1"/>
    <property type="molecule type" value="Genomic_DNA"/>
</dbReference>
<sequence length="114" mass="11999">MSSGQGNCEDGTAMSSEDEDWETMLDSLIISADEDTGDELDAITESNLSTPDGGAEDGGLVDGPDDAQLAHLSTAPVMGEWTMDVRAPTSLLLNESLTGVQGCAVFPCRAEFRR</sequence>
<dbReference type="AlphaFoldDB" id="A0AAD5LYT1"/>